<evidence type="ECO:0000313" key="4">
    <source>
        <dbReference type="Proteomes" id="UP001501231"/>
    </source>
</evidence>
<dbReference type="Pfam" id="PF12680">
    <property type="entry name" value="SnoaL_2"/>
    <property type="match status" value="1"/>
</dbReference>
<evidence type="ECO:0000256" key="1">
    <source>
        <dbReference type="SAM" id="MobiDB-lite"/>
    </source>
</evidence>
<dbReference type="Gene3D" id="3.10.450.50">
    <property type="match status" value="1"/>
</dbReference>
<organism evidence="3 4">
    <name type="scientific">Actinomadura vinacea</name>
    <dbReference type="NCBI Taxonomy" id="115336"/>
    <lineage>
        <taxon>Bacteria</taxon>
        <taxon>Bacillati</taxon>
        <taxon>Actinomycetota</taxon>
        <taxon>Actinomycetes</taxon>
        <taxon>Streptosporangiales</taxon>
        <taxon>Thermomonosporaceae</taxon>
        <taxon>Actinomadura</taxon>
    </lineage>
</organism>
<protein>
    <recommendedName>
        <fullName evidence="2">SnoaL-like domain-containing protein</fullName>
    </recommendedName>
</protein>
<gene>
    <name evidence="3" type="ORF">GCM10010191_63130</name>
</gene>
<dbReference type="EMBL" id="BAAARW010000024">
    <property type="protein sequence ID" value="GAA2439182.1"/>
    <property type="molecule type" value="Genomic_DNA"/>
</dbReference>
<reference evidence="3 4" key="1">
    <citation type="journal article" date="2019" name="Int. J. Syst. Evol. Microbiol.">
        <title>The Global Catalogue of Microorganisms (GCM) 10K type strain sequencing project: providing services to taxonomists for standard genome sequencing and annotation.</title>
        <authorList>
            <consortium name="The Broad Institute Genomics Platform"/>
            <consortium name="The Broad Institute Genome Sequencing Center for Infectious Disease"/>
            <person name="Wu L."/>
            <person name="Ma J."/>
        </authorList>
    </citation>
    <scope>NUCLEOTIDE SEQUENCE [LARGE SCALE GENOMIC DNA]</scope>
    <source>
        <strain evidence="3 4">JCM 3325</strain>
    </source>
</reference>
<comment type="caution">
    <text evidence="3">The sequence shown here is derived from an EMBL/GenBank/DDBJ whole genome shotgun (WGS) entry which is preliminary data.</text>
</comment>
<evidence type="ECO:0000313" key="3">
    <source>
        <dbReference type="EMBL" id="GAA2439182.1"/>
    </source>
</evidence>
<dbReference type="SUPFAM" id="SSF54427">
    <property type="entry name" value="NTF2-like"/>
    <property type="match status" value="1"/>
</dbReference>
<proteinExistence type="predicted"/>
<dbReference type="Proteomes" id="UP001501231">
    <property type="component" value="Unassembled WGS sequence"/>
</dbReference>
<evidence type="ECO:0000259" key="2">
    <source>
        <dbReference type="Pfam" id="PF12680"/>
    </source>
</evidence>
<accession>A0ABN3JSH7</accession>
<keyword evidence="4" id="KW-1185">Reference proteome</keyword>
<dbReference type="RefSeq" id="WP_344593899.1">
    <property type="nucleotide sequence ID" value="NZ_BAAARW010000024.1"/>
</dbReference>
<feature type="region of interest" description="Disordered" evidence="1">
    <location>
        <begin position="137"/>
        <end position="159"/>
    </location>
</feature>
<feature type="domain" description="SnoaL-like" evidence="2">
    <location>
        <begin position="17"/>
        <end position="117"/>
    </location>
</feature>
<dbReference type="InterPro" id="IPR037401">
    <property type="entry name" value="SnoaL-like"/>
</dbReference>
<sequence>MYRMITGTVIRRALGDLDPRAYEKLLARFAPRFEHEFAGDHAMGGRRTVLEAQKAWFERAFRLLPDSRITIRDVVVAGWPWRTRVAAFWEVSSPAAGGYHNIVMQHMEMRWGRITRISTLEDSQYLARALARRADEGVPEAAAPPISDDPSTWARIPAT</sequence>
<name>A0ABN3JSH7_9ACTN</name>
<dbReference type="InterPro" id="IPR032710">
    <property type="entry name" value="NTF2-like_dom_sf"/>
</dbReference>